<evidence type="ECO:0000313" key="3">
    <source>
        <dbReference type="Proteomes" id="UP001169764"/>
    </source>
</evidence>
<gene>
    <name evidence="2" type="ORF">Q4F19_17480</name>
</gene>
<organism evidence="2 3">
    <name type="scientific">Sphingomonas natans</name>
    <dbReference type="NCBI Taxonomy" id="3063330"/>
    <lineage>
        <taxon>Bacteria</taxon>
        <taxon>Pseudomonadati</taxon>
        <taxon>Pseudomonadota</taxon>
        <taxon>Alphaproteobacteria</taxon>
        <taxon>Sphingomonadales</taxon>
        <taxon>Sphingomonadaceae</taxon>
        <taxon>Sphingomonas</taxon>
    </lineage>
</organism>
<name>A0ABT8YCW5_9SPHN</name>
<dbReference type="RefSeq" id="WP_303545325.1">
    <property type="nucleotide sequence ID" value="NZ_JAUOTP010000009.1"/>
</dbReference>
<accession>A0ABT8YCW5</accession>
<evidence type="ECO:0000313" key="2">
    <source>
        <dbReference type="EMBL" id="MDO6416182.1"/>
    </source>
</evidence>
<dbReference type="Proteomes" id="UP001169764">
    <property type="component" value="Unassembled WGS sequence"/>
</dbReference>
<dbReference type="EMBL" id="JAUOTP010000009">
    <property type="protein sequence ID" value="MDO6416182.1"/>
    <property type="molecule type" value="Genomic_DNA"/>
</dbReference>
<proteinExistence type="predicted"/>
<reference evidence="2" key="1">
    <citation type="submission" date="2023-07" db="EMBL/GenBank/DDBJ databases">
        <authorList>
            <person name="Kim M."/>
        </authorList>
    </citation>
    <scope>NUCLEOTIDE SEQUENCE</scope>
    <source>
        <strain evidence="2">BIUV-7</strain>
    </source>
</reference>
<protein>
    <submittedName>
        <fullName evidence="2">Acyl carrier protein</fullName>
    </submittedName>
</protein>
<keyword evidence="3" id="KW-1185">Reference proteome</keyword>
<dbReference type="InterPro" id="IPR009081">
    <property type="entry name" value="PP-bd_ACP"/>
</dbReference>
<dbReference type="Pfam" id="PF00550">
    <property type="entry name" value="PP-binding"/>
    <property type="match status" value="1"/>
</dbReference>
<feature type="domain" description="Carrier" evidence="1">
    <location>
        <begin position="35"/>
        <end position="68"/>
    </location>
</feature>
<comment type="caution">
    <text evidence="2">The sequence shown here is derived from an EMBL/GenBank/DDBJ whole genome shotgun (WGS) entry which is preliminary data.</text>
</comment>
<sequence length="94" mass="10253">MTNVAVQGRYSESQLRVLIAAALLEVALSCGAEVVEPLSDDLALLESGLDSLGFAILVARLEEDLGWDPFSLSDQPFYPVRFGEFVAFYEANQP</sequence>
<evidence type="ECO:0000259" key="1">
    <source>
        <dbReference type="Pfam" id="PF00550"/>
    </source>
</evidence>